<proteinExistence type="predicted"/>
<dbReference type="Proteomes" id="UP001595075">
    <property type="component" value="Unassembled WGS sequence"/>
</dbReference>
<keyword evidence="3" id="KW-0347">Helicase</keyword>
<sequence>MAAIADIMELADMVFCTTTIAASPEVRIFRKRVKLSAIDEAAACTELKIISVFDGEGDVALSGDDSQLPPTVMSDNAKWIDSTRRCNPMSRQGTMLMIHRLREIGFPYWEQTQQMRMAPGQFDPSNSVIYGNRLEYHPSIDLEDELFSLARKIKDWALNLKSNGMKSNDKTLITPGPDH</sequence>
<dbReference type="InterPro" id="IPR027417">
    <property type="entry name" value="P-loop_NTPase"/>
</dbReference>
<name>A0ABR4CHI9_9HELO</name>
<comment type="caution">
    <text evidence="6">The sequence shown here is derived from an EMBL/GenBank/DDBJ whole genome shotgun (WGS) entry which is preliminary data.</text>
</comment>
<feature type="domain" description="DNA2/NAM7 helicase helicase" evidence="5">
    <location>
        <begin position="5"/>
        <end position="74"/>
    </location>
</feature>
<dbReference type="InterPro" id="IPR041677">
    <property type="entry name" value="DNA2/NAM7_AAA_11"/>
</dbReference>
<dbReference type="PANTHER" id="PTHR43788">
    <property type="entry name" value="DNA2/NAM7 HELICASE FAMILY MEMBER"/>
    <property type="match status" value="1"/>
</dbReference>
<evidence type="ECO:0000313" key="6">
    <source>
        <dbReference type="EMBL" id="KAL2069373.1"/>
    </source>
</evidence>
<dbReference type="Pfam" id="PF13086">
    <property type="entry name" value="AAA_11"/>
    <property type="match status" value="1"/>
</dbReference>
<keyword evidence="4" id="KW-0067">ATP-binding</keyword>
<keyword evidence="1" id="KW-0547">Nucleotide-binding</keyword>
<dbReference type="InterPro" id="IPR050534">
    <property type="entry name" value="Coronavir_polyprotein_1ab"/>
</dbReference>
<keyword evidence="7" id="KW-1185">Reference proteome</keyword>
<dbReference type="EMBL" id="JAZHXI010000008">
    <property type="protein sequence ID" value="KAL2069373.1"/>
    <property type="molecule type" value="Genomic_DNA"/>
</dbReference>
<evidence type="ECO:0000256" key="4">
    <source>
        <dbReference type="ARBA" id="ARBA00022840"/>
    </source>
</evidence>
<gene>
    <name evidence="6" type="ORF">VTL71DRAFT_15711</name>
</gene>
<evidence type="ECO:0000313" key="7">
    <source>
        <dbReference type="Proteomes" id="UP001595075"/>
    </source>
</evidence>
<evidence type="ECO:0000256" key="3">
    <source>
        <dbReference type="ARBA" id="ARBA00022806"/>
    </source>
</evidence>
<dbReference type="PANTHER" id="PTHR43788:SF16">
    <property type="entry name" value="HELICASE WITH ZINC FINGER 2"/>
    <property type="match status" value="1"/>
</dbReference>
<reference evidence="6 7" key="1">
    <citation type="journal article" date="2024" name="Commun. Biol.">
        <title>Comparative genomic analysis of thermophilic fungi reveals convergent evolutionary adaptations and gene losses.</title>
        <authorList>
            <person name="Steindorff A.S."/>
            <person name="Aguilar-Pontes M.V."/>
            <person name="Robinson A.J."/>
            <person name="Andreopoulos B."/>
            <person name="LaButti K."/>
            <person name="Kuo A."/>
            <person name="Mondo S."/>
            <person name="Riley R."/>
            <person name="Otillar R."/>
            <person name="Haridas S."/>
            <person name="Lipzen A."/>
            <person name="Grimwood J."/>
            <person name="Schmutz J."/>
            <person name="Clum A."/>
            <person name="Reid I.D."/>
            <person name="Moisan M.C."/>
            <person name="Butler G."/>
            <person name="Nguyen T.T.M."/>
            <person name="Dewar K."/>
            <person name="Conant G."/>
            <person name="Drula E."/>
            <person name="Henrissat B."/>
            <person name="Hansel C."/>
            <person name="Singer S."/>
            <person name="Hutchinson M.I."/>
            <person name="de Vries R.P."/>
            <person name="Natvig D.O."/>
            <person name="Powell A.J."/>
            <person name="Tsang A."/>
            <person name="Grigoriev I.V."/>
        </authorList>
    </citation>
    <scope>NUCLEOTIDE SEQUENCE [LARGE SCALE GENOMIC DNA]</scope>
    <source>
        <strain evidence="6 7">CBS 494.80</strain>
    </source>
</reference>
<keyword evidence="2" id="KW-0378">Hydrolase</keyword>
<accession>A0ABR4CHI9</accession>
<evidence type="ECO:0000256" key="2">
    <source>
        <dbReference type="ARBA" id="ARBA00022801"/>
    </source>
</evidence>
<dbReference type="SUPFAM" id="SSF52540">
    <property type="entry name" value="P-loop containing nucleoside triphosphate hydrolases"/>
    <property type="match status" value="1"/>
</dbReference>
<evidence type="ECO:0000256" key="1">
    <source>
        <dbReference type="ARBA" id="ARBA00022741"/>
    </source>
</evidence>
<protein>
    <recommendedName>
        <fullName evidence="5">DNA2/NAM7 helicase helicase domain-containing protein</fullName>
    </recommendedName>
</protein>
<dbReference type="Gene3D" id="3.40.50.300">
    <property type="entry name" value="P-loop containing nucleotide triphosphate hydrolases"/>
    <property type="match status" value="1"/>
</dbReference>
<evidence type="ECO:0000259" key="5">
    <source>
        <dbReference type="Pfam" id="PF13086"/>
    </source>
</evidence>
<organism evidence="6 7">
    <name type="scientific">Oculimacula yallundae</name>
    <dbReference type="NCBI Taxonomy" id="86028"/>
    <lineage>
        <taxon>Eukaryota</taxon>
        <taxon>Fungi</taxon>
        <taxon>Dikarya</taxon>
        <taxon>Ascomycota</taxon>
        <taxon>Pezizomycotina</taxon>
        <taxon>Leotiomycetes</taxon>
        <taxon>Helotiales</taxon>
        <taxon>Ploettnerulaceae</taxon>
        <taxon>Oculimacula</taxon>
    </lineage>
</organism>